<evidence type="ECO:0000313" key="4">
    <source>
        <dbReference type="EMBL" id="RKD73541.1"/>
    </source>
</evidence>
<sequence>MNNKEIEQIQALQKEIGFSGTFSARGKEKQGSGSSGFANLPEKWENQITTRFNMASGSQIFTAVAVCRLIEEEKLDFDTLLKDCLDITFPYFDEDITIKHLLLHTSGIPDYFEDETMRAYEDLWIQKPMYRMKKTSDYLSLFQQKKMVSPVEAMFHANHAGYIVLGLIIEQVTGMDFSEYIEQHVFEKAGMKDSGYFKLDQLPERTAVGYIETKEGESKTNHYAIPIKGGPDRGAYTTAADMVLFWEALMSCKLLSKEMTTIFLEPHVSLSESISYGYAGYMEREGEEVVKYILMGYDPGANFRSFYRPDQNLAVAVCSNKEDGAHEMVRKIEEIFIK</sequence>
<comment type="subcellular location">
    <subcellularLocation>
        <location evidence="1">Membrane</location>
    </subcellularLocation>
</comment>
<proteinExistence type="predicted"/>
<dbReference type="InterPro" id="IPR001466">
    <property type="entry name" value="Beta-lactam-related"/>
</dbReference>
<dbReference type="InterPro" id="IPR050491">
    <property type="entry name" value="AmpC-like"/>
</dbReference>
<reference evidence="4 5" key="1">
    <citation type="submission" date="2018-09" db="EMBL/GenBank/DDBJ databases">
        <title>Genomic Encyclopedia of Archaeal and Bacterial Type Strains, Phase II (KMG-II): from individual species to whole genera.</title>
        <authorList>
            <person name="Goeker M."/>
        </authorList>
    </citation>
    <scope>NUCLEOTIDE SEQUENCE [LARGE SCALE GENOMIC DNA]</scope>
    <source>
        <strain evidence="4 5">DSM 17008</strain>
    </source>
</reference>
<feature type="domain" description="Beta-lactamase-related" evidence="3">
    <location>
        <begin position="36"/>
        <end position="332"/>
    </location>
</feature>
<dbReference type="Pfam" id="PF00144">
    <property type="entry name" value="Beta-lactamase"/>
    <property type="match status" value="1"/>
</dbReference>
<dbReference type="InterPro" id="IPR012338">
    <property type="entry name" value="Beta-lactam/transpept-like"/>
</dbReference>
<organism evidence="4 5">
    <name type="scientific">Sinobaca qinghaiensis</name>
    <dbReference type="NCBI Taxonomy" id="342944"/>
    <lineage>
        <taxon>Bacteria</taxon>
        <taxon>Bacillati</taxon>
        <taxon>Bacillota</taxon>
        <taxon>Bacilli</taxon>
        <taxon>Bacillales</taxon>
        <taxon>Sporolactobacillaceae</taxon>
        <taxon>Sinobaca</taxon>
    </lineage>
</organism>
<dbReference type="PANTHER" id="PTHR46825:SF11">
    <property type="entry name" value="PENICILLIN-BINDING PROTEIN 4"/>
    <property type="match status" value="1"/>
</dbReference>
<dbReference type="PANTHER" id="PTHR46825">
    <property type="entry name" value="D-ALANYL-D-ALANINE-CARBOXYPEPTIDASE/ENDOPEPTIDASE AMPH"/>
    <property type="match status" value="1"/>
</dbReference>
<evidence type="ECO:0000313" key="5">
    <source>
        <dbReference type="Proteomes" id="UP000285120"/>
    </source>
</evidence>
<keyword evidence="2" id="KW-0472">Membrane</keyword>
<evidence type="ECO:0000259" key="3">
    <source>
        <dbReference type="Pfam" id="PF00144"/>
    </source>
</evidence>
<dbReference type="GO" id="GO:0016020">
    <property type="term" value="C:membrane"/>
    <property type="evidence" value="ECO:0007669"/>
    <property type="project" value="UniProtKB-SubCell"/>
</dbReference>
<evidence type="ECO:0000256" key="1">
    <source>
        <dbReference type="ARBA" id="ARBA00004370"/>
    </source>
</evidence>
<dbReference type="AlphaFoldDB" id="A0A419V521"/>
<keyword evidence="5" id="KW-1185">Reference proteome</keyword>
<evidence type="ECO:0000256" key="2">
    <source>
        <dbReference type="ARBA" id="ARBA00023136"/>
    </source>
</evidence>
<dbReference type="OrthoDB" id="9803467at2"/>
<accession>A0A419V521</accession>
<gene>
    <name evidence="4" type="ORF">ATL39_1837</name>
</gene>
<dbReference type="SUPFAM" id="SSF56601">
    <property type="entry name" value="beta-lactamase/transpeptidase-like"/>
    <property type="match status" value="1"/>
</dbReference>
<dbReference type="EMBL" id="RAPK01000008">
    <property type="protein sequence ID" value="RKD73541.1"/>
    <property type="molecule type" value="Genomic_DNA"/>
</dbReference>
<dbReference type="Proteomes" id="UP000285120">
    <property type="component" value="Unassembled WGS sequence"/>
</dbReference>
<dbReference type="Gene3D" id="3.40.710.10">
    <property type="entry name" value="DD-peptidase/beta-lactamase superfamily"/>
    <property type="match status" value="1"/>
</dbReference>
<name>A0A419V521_9BACL</name>
<dbReference type="RefSeq" id="WP_120193029.1">
    <property type="nucleotide sequence ID" value="NZ_RAPK01000008.1"/>
</dbReference>
<protein>
    <submittedName>
        <fullName evidence="4">CubicO group peptidase (Beta-lactamase class C family)</fullName>
    </submittedName>
</protein>
<comment type="caution">
    <text evidence="4">The sequence shown here is derived from an EMBL/GenBank/DDBJ whole genome shotgun (WGS) entry which is preliminary data.</text>
</comment>